<evidence type="ECO:0000256" key="8">
    <source>
        <dbReference type="SAM" id="Phobius"/>
    </source>
</evidence>
<evidence type="ECO:0000256" key="4">
    <source>
        <dbReference type="ARBA" id="ARBA00022692"/>
    </source>
</evidence>
<dbReference type="NCBIfam" id="TIGR00879">
    <property type="entry name" value="SP"/>
    <property type="match status" value="1"/>
</dbReference>
<dbReference type="InterPro" id="IPR005829">
    <property type="entry name" value="Sugar_transporter_CS"/>
</dbReference>
<keyword evidence="6 8" id="KW-0472">Membrane</keyword>
<feature type="transmembrane region" description="Helical" evidence="8">
    <location>
        <begin position="7"/>
        <end position="32"/>
    </location>
</feature>
<feature type="transmembrane region" description="Helical" evidence="8">
    <location>
        <begin position="151"/>
        <end position="171"/>
    </location>
</feature>
<dbReference type="AlphaFoldDB" id="A0AAQ3M1H7"/>
<evidence type="ECO:0000256" key="6">
    <source>
        <dbReference type="ARBA" id="ARBA00023136"/>
    </source>
</evidence>
<dbReference type="PANTHER" id="PTHR48022:SF7">
    <property type="entry name" value="MAJOR FACILITATOR SUPERFAMILY (MFS) PROFILE DOMAIN-CONTAINING PROTEIN-RELATED"/>
    <property type="match status" value="1"/>
</dbReference>
<dbReference type="SUPFAM" id="SSF103473">
    <property type="entry name" value="MFS general substrate transporter"/>
    <property type="match status" value="1"/>
</dbReference>
<feature type="domain" description="Major facilitator superfamily (MFS) profile" evidence="9">
    <location>
        <begin position="10"/>
        <end position="473"/>
    </location>
</feature>
<dbReference type="Gene3D" id="1.20.1250.20">
    <property type="entry name" value="MFS general substrate transporter like domains"/>
    <property type="match status" value="1"/>
</dbReference>
<evidence type="ECO:0000313" key="10">
    <source>
        <dbReference type="EMBL" id="WPG99853.1"/>
    </source>
</evidence>
<dbReference type="InterPro" id="IPR036259">
    <property type="entry name" value="MFS_trans_sf"/>
</dbReference>
<dbReference type="PROSITE" id="PS00217">
    <property type="entry name" value="SUGAR_TRANSPORT_2"/>
    <property type="match status" value="1"/>
</dbReference>
<feature type="transmembrane region" description="Helical" evidence="8">
    <location>
        <begin position="92"/>
        <end position="112"/>
    </location>
</feature>
<feature type="transmembrane region" description="Helical" evidence="8">
    <location>
        <begin position="118"/>
        <end position="139"/>
    </location>
</feature>
<dbReference type="PANTHER" id="PTHR48022">
    <property type="entry name" value="PLASTIDIC GLUCOSE TRANSPORTER 4"/>
    <property type="match status" value="1"/>
</dbReference>
<name>A0AAQ3M1H7_9PEZI</name>
<keyword evidence="4 8" id="KW-0812">Transmembrane</keyword>
<keyword evidence="5 8" id="KW-1133">Transmembrane helix</keyword>
<evidence type="ECO:0000256" key="2">
    <source>
        <dbReference type="ARBA" id="ARBA00010992"/>
    </source>
</evidence>
<evidence type="ECO:0000256" key="5">
    <source>
        <dbReference type="ARBA" id="ARBA00022989"/>
    </source>
</evidence>
<keyword evidence="11" id="KW-1185">Reference proteome</keyword>
<feature type="transmembrane region" description="Helical" evidence="8">
    <location>
        <begin position="384"/>
        <end position="408"/>
    </location>
</feature>
<keyword evidence="3 7" id="KW-0813">Transport</keyword>
<dbReference type="PRINTS" id="PR00171">
    <property type="entry name" value="SUGRTRNSPORT"/>
</dbReference>
<dbReference type="EMBL" id="CP138582">
    <property type="protein sequence ID" value="WPG99853.1"/>
    <property type="molecule type" value="Genomic_DNA"/>
</dbReference>
<dbReference type="Proteomes" id="UP001303373">
    <property type="component" value="Chromosome 3"/>
</dbReference>
<comment type="similarity">
    <text evidence="2 7">Belongs to the major facilitator superfamily. Sugar transporter (TC 2.A.1.1) family.</text>
</comment>
<proteinExistence type="inferred from homology"/>
<comment type="subcellular location">
    <subcellularLocation>
        <location evidence="1">Membrane</location>
        <topology evidence="1">Multi-pass membrane protein</topology>
    </subcellularLocation>
</comment>
<evidence type="ECO:0000259" key="9">
    <source>
        <dbReference type="PROSITE" id="PS50850"/>
    </source>
</evidence>
<dbReference type="PROSITE" id="PS50850">
    <property type="entry name" value="MFS"/>
    <property type="match status" value="1"/>
</dbReference>
<dbReference type="GO" id="GO:0005351">
    <property type="term" value="F:carbohydrate:proton symporter activity"/>
    <property type="evidence" value="ECO:0007669"/>
    <property type="project" value="TreeGrafter"/>
</dbReference>
<accession>A0AAQ3M1H7</accession>
<feature type="transmembrane region" description="Helical" evidence="8">
    <location>
        <begin position="313"/>
        <end position="329"/>
    </location>
</feature>
<reference evidence="10 11" key="1">
    <citation type="submission" date="2023-11" db="EMBL/GenBank/DDBJ databases">
        <title>An acidophilic fungus is an integral part of prey digestion in a carnivorous sundew plant.</title>
        <authorList>
            <person name="Tsai I.J."/>
        </authorList>
    </citation>
    <scope>NUCLEOTIDE SEQUENCE [LARGE SCALE GENOMIC DNA]</scope>
    <source>
        <strain evidence="10">169a</strain>
    </source>
</reference>
<dbReference type="CDD" id="cd17356">
    <property type="entry name" value="MFS_HXT"/>
    <property type="match status" value="1"/>
</dbReference>
<feature type="transmembrane region" description="Helical" evidence="8">
    <location>
        <begin position="336"/>
        <end position="357"/>
    </location>
</feature>
<evidence type="ECO:0000256" key="3">
    <source>
        <dbReference type="ARBA" id="ARBA00022448"/>
    </source>
</evidence>
<dbReference type="Pfam" id="PF00083">
    <property type="entry name" value="Sugar_tr"/>
    <property type="match status" value="1"/>
</dbReference>
<organism evidence="10 11">
    <name type="scientific">Acrodontium crateriforme</name>
    <dbReference type="NCBI Taxonomy" id="150365"/>
    <lineage>
        <taxon>Eukaryota</taxon>
        <taxon>Fungi</taxon>
        <taxon>Dikarya</taxon>
        <taxon>Ascomycota</taxon>
        <taxon>Pezizomycotina</taxon>
        <taxon>Dothideomycetes</taxon>
        <taxon>Dothideomycetidae</taxon>
        <taxon>Mycosphaerellales</taxon>
        <taxon>Teratosphaeriaceae</taxon>
        <taxon>Acrodontium</taxon>
    </lineage>
</organism>
<dbReference type="InterPro" id="IPR005828">
    <property type="entry name" value="MFS_sugar_transport-like"/>
</dbReference>
<feature type="transmembrane region" description="Helical" evidence="8">
    <location>
        <begin position="420"/>
        <end position="439"/>
    </location>
</feature>
<feature type="transmembrane region" description="Helical" evidence="8">
    <location>
        <begin position="451"/>
        <end position="469"/>
    </location>
</feature>
<dbReference type="PROSITE" id="PS00216">
    <property type="entry name" value="SUGAR_TRANSPORT_1"/>
    <property type="match status" value="2"/>
</dbReference>
<evidence type="ECO:0000256" key="7">
    <source>
        <dbReference type="RuleBase" id="RU003346"/>
    </source>
</evidence>
<dbReference type="GO" id="GO:0016020">
    <property type="term" value="C:membrane"/>
    <property type="evidence" value="ECO:0007669"/>
    <property type="project" value="UniProtKB-SubCell"/>
</dbReference>
<dbReference type="FunFam" id="1.20.1250.20:FF:000026">
    <property type="entry name" value="MFS quinate transporter QutD"/>
    <property type="match status" value="1"/>
</dbReference>
<dbReference type="InterPro" id="IPR050360">
    <property type="entry name" value="MFS_Sugar_Transporters"/>
</dbReference>
<dbReference type="InterPro" id="IPR003663">
    <property type="entry name" value="Sugar/inositol_transpt"/>
</dbReference>
<feature type="transmembrane region" description="Helical" evidence="8">
    <location>
        <begin position="273"/>
        <end position="293"/>
    </location>
</feature>
<sequence length="536" mass="59117">MKKFGNVYLISAIAIIGGGLFGFDISSMSAIITSPAYLCYFNQGPNGPTFNNQSCSGPRSSTQGGITASMAGGSWIASLGSGFFSDKFGRRTVIMAGAVIWIIGCIIVSATQNIAMLIVGRIINGICVGICSAQVPVYISEIAPPSKRGRLVGAQQWAITWGICIMFYISYGCSFLDGTSAFRIPWALQMIPAIALMSGMLILPESPRWLASKDRWEECEAVLILTHGKGDPYSPWVAREFQEIREWVEIERRSKQITYIDLFKPRYLNRTHIGIFIQVWSQLTGINVMMYYIGYIFTMAGLSGNNLLLTSSIQYVINVVMTIPALIWIDRIGRRPTLLVGSILMSIFLFANAAIFATQGVPVPDGVNGIKEASLKVSGPASKAIIACSYLLVASYAPTWGPVSWIYPPELYPNQLRGKAVALSTSANWAFNFALGYFVPPAFVNITWKTYILFGVFCILMTIHVYFLFPETAGKPLEEVTEIFEDPNGPKWIGTPAWRTKNYTSTVEKMEHGEGLEKPRSNSFERKESVCVGRQV</sequence>
<evidence type="ECO:0000313" key="11">
    <source>
        <dbReference type="Proteomes" id="UP001303373"/>
    </source>
</evidence>
<dbReference type="InterPro" id="IPR020846">
    <property type="entry name" value="MFS_dom"/>
</dbReference>
<gene>
    <name evidence="10" type="ORF">R9X50_00267300</name>
</gene>
<evidence type="ECO:0000256" key="1">
    <source>
        <dbReference type="ARBA" id="ARBA00004141"/>
    </source>
</evidence>
<protein>
    <recommendedName>
        <fullName evidence="9">Major facilitator superfamily (MFS) profile domain-containing protein</fullName>
    </recommendedName>
</protein>